<evidence type="ECO:0000313" key="1">
    <source>
        <dbReference type="EMBL" id="MBO1628604.1"/>
    </source>
</evidence>
<dbReference type="Proteomes" id="UP000677611">
    <property type="component" value="Unassembled WGS sequence"/>
</dbReference>
<comment type="caution">
    <text evidence="1">The sequence shown here is derived from an EMBL/GenBank/DDBJ whole genome shotgun (WGS) entry which is preliminary data.</text>
</comment>
<organism evidence="1 2">
    <name type="scientific">Bacillus arachidis</name>
    <dbReference type="NCBI Taxonomy" id="2819290"/>
    <lineage>
        <taxon>Bacteria</taxon>
        <taxon>Bacillati</taxon>
        <taxon>Bacillota</taxon>
        <taxon>Bacilli</taxon>
        <taxon>Bacillales</taxon>
        <taxon>Bacillaceae</taxon>
        <taxon>Bacillus</taxon>
    </lineage>
</organism>
<name>A0ABS3P5X6_9BACI</name>
<evidence type="ECO:0000313" key="2">
    <source>
        <dbReference type="Proteomes" id="UP000677611"/>
    </source>
</evidence>
<protein>
    <submittedName>
        <fullName evidence="1">Uncharacterized protein</fullName>
    </submittedName>
</protein>
<reference evidence="1 2" key="1">
    <citation type="submission" date="2021-03" db="EMBL/GenBank/DDBJ databases">
        <title>Identification of novel Bacillus strains.</title>
        <authorList>
            <person name="Xiao Z."/>
            <person name="Li Y."/>
            <person name="Shen J."/>
        </authorList>
    </citation>
    <scope>NUCLEOTIDE SEQUENCE [LARGE SCALE GENOMIC DNA]</scope>
    <source>
        <strain evidence="1 2">SY8</strain>
    </source>
</reference>
<accession>A0ABS3P5X6</accession>
<dbReference type="EMBL" id="JAGDQJ010000071">
    <property type="protein sequence ID" value="MBO1628604.1"/>
    <property type="molecule type" value="Genomic_DNA"/>
</dbReference>
<keyword evidence="2" id="KW-1185">Reference proteome</keyword>
<sequence length="62" mass="7335">MEFKLGETLIFEKILVRVVKITKENITFEVLHGGCEEDTEAIMEVPLWYITMNQDQIEKNNY</sequence>
<dbReference type="RefSeq" id="WP_208019599.1">
    <property type="nucleotide sequence ID" value="NZ_JAGDQJ010000071.1"/>
</dbReference>
<gene>
    <name evidence="1" type="ORF">J4P90_26190</name>
</gene>
<proteinExistence type="predicted"/>